<evidence type="ECO:0000259" key="3">
    <source>
        <dbReference type="SMART" id="SM00906"/>
    </source>
</evidence>
<evidence type="ECO:0000313" key="5">
    <source>
        <dbReference type="Proteomes" id="UP001610446"/>
    </source>
</evidence>
<accession>A0ABR4K991</accession>
<dbReference type="Pfam" id="PF06985">
    <property type="entry name" value="HET"/>
    <property type="match status" value="1"/>
</dbReference>
<feature type="region of interest" description="Disordered" evidence="2">
    <location>
        <begin position="401"/>
        <end position="422"/>
    </location>
</feature>
<organism evidence="4 5">
    <name type="scientific">Aspergillus pseudoustus</name>
    <dbReference type="NCBI Taxonomy" id="1810923"/>
    <lineage>
        <taxon>Eukaryota</taxon>
        <taxon>Fungi</taxon>
        <taxon>Dikarya</taxon>
        <taxon>Ascomycota</taxon>
        <taxon>Pezizomycotina</taxon>
        <taxon>Eurotiomycetes</taxon>
        <taxon>Eurotiomycetidae</taxon>
        <taxon>Eurotiales</taxon>
        <taxon>Aspergillaceae</taxon>
        <taxon>Aspergillus</taxon>
        <taxon>Aspergillus subgen. Nidulantes</taxon>
    </lineage>
</organism>
<dbReference type="PANTHER" id="PTHR24148">
    <property type="entry name" value="ANKYRIN REPEAT DOMAIN-CONTAINING PROTEIN 39 HOMOLOG-RELATED"/>
    <property type="match status" value="1"/>
</dbReference>
<reference evidence="4 5" key="1">
    <citation type="submission" date="2024-07" db="EMBL/GenBank/DDBJ databases">
        <title>Section-level genome sequencing and comparative genomics of Aspergillus sections Usti and Cavernicolus.</title>
        <authorList>
            <consortium name="Lawrence Berkeley National Laboratory"/>
            <person name="Nybo J.L."/>
            <person name="Vesth T.C."/>
            <person name="Theobald S."/>
            <person name="Frisvad J.C."/>
            <person name="Larsen T.O."/>
            <person name="Kjaerboelling I."/>
            <person name="Rothschild-Mancinelli K."/>
            <person name="Lyhne E.K."/>
            <person name="Kogle M.E."/>
            <person name="Barry K."/>
            <person name="Clum A."/>
            <person name="Na H."/>
            <person name="Ledsgaard L."/>
            <person name="Lin J."/>
            <person name="Lipzen A."/>
            <person name="Kuo A."/>
            <person name="Riley R."/>
            <person name="Mondo S."/>
            <person name="Labutti K."/>
            <person name="Haridas S."/>
            <person name="Pangalinan J."/>
            <person name="Salamov A.A."/>
            <person name="Simmons B.A."/>
            <person name="Magnuson J.K."/>
            <person name="Chen J."/>
            <person name="Drula E."/>
            <person name="Henrissat B."/>
            <person name="Wiebenga A."/>
            <person name="Lubbers R.J."/>
            <person name="Gomes A.C."/>
            <person name="Makela M.R."/>
            <person name="Stajich J."/>
            <person name="Grigoriev I.V."/>
            <person name="Mortensen U.H."/>
            <person name="De Vries R.P."/>
            <person name="Baker S.E."/>
            <person name="Andersen M.R."/>
        </authorList>
    </citation>
    <scope>NUCLEOTIDE SEQUENCE [LARGE SCALE GENOMIC DNA]</scope>
    <source>
        <strain evidence="4 5">CBS 123904</strain>
    </source>
</reference>
<keyword evidence="5" id="KW-1185">Reference proteome</keyword>
<dbReference type="SMART" id="SM00906">
    <property type="entry name" value="Fungal_trans"/>
    <property type="match status" value="1"/>
</dbReference>
<dbReference type="Pfam" id="PF04082">
    <property type="entry name" value="Fungal_trans"/>
    <property type="match status" value="1"/>
</dbReference>
<comment type="caution">
    <text evidence="4">The sequence shown here is derived from an EMBL/GenBank/DDBJ whole genome shotgun (WGS) entry which is preliminary data.</text>
</comment>
<dbReference type="PANTHER" id="PTHR24148:SF64">
    <property type="entry name" value="HETEROKARYON INCOMPATIBILITY DOMAIN-CONTAINING PROTEIN"/>
    <property type="match status" value="1"/>
</dbReference>
<dbReference type="EMBL" id="JBFXLU010000047">
    <property type="protein sequence ID" value="KAL2848859.1"/>
    <property type="molecule type" value="Genomic_DNA"/>
</dbReference>
<dbReference type="CDD" id="cd12148">
    <property type="entry name" value="fungal_TF_MHR"/>
    <property type="match status" value="1"/>
</dbReference>
<feature type="compositionally biased region" description="Basic residues" evidence="2">
    <location>
        <begin position="406"/>
        <end position="416"/>
    </location>
</feature>
<dbReference type="InterPro" id="IPR052895">
    <property type="entry name" value="HetReg/Transcr_Mod"/>
</dbReference>
<name>A0ABR4K991_9EURO</name>
<dbReference type="Proteomes" id="UP001610446">
    <property type="component" value="Unassembled WGS sequence"/>
</dbReference>
<evidence type="ECO:0000256" key="1">
    <source>
        <dbReference type="ARBA" id="ARBA00023242"/>
    </source>
</evidence>
<feature type="domain" description="Xylanolytic transcriptional activator regulatory" evidence="3">
    <location>
        <begin position="586"/>
        <end position="659"/>
    </location>
</feature>
<gene>
    <name evidence="4" type="ORF">BJY01DRAFT_246235</name>
</gene>
<evidence type="ECO:0000256" key="2">
    <source>
        <dbReference type="SAM" id="MobiDB-lite"/>
    </source>
</evidence>
<keyword evidence="1" id="KW-0539">Nucleus</keyword>
<sequence>MSLSYAPLDSGLKQIPLLTIAANEDIDSLVVGSLRIVSLLESPSLEALSYAWGNPDDKGEMIVDGSAISMTSNLATFFRRLRQESLQRQEHAVWCDYVCINQQDDTEKASLIMIMGEIYQHAVSVVAWLGELTPDIEQAIAYNDALHGQATLENLYWFTLKAKSPSSANDIRRKETSMLRVWNGAFEIMSSPYWVRLWTFQEWFLPAKRPICPCGPLTFELWNVFQIMDEYFAYVDTLMQRIEDGVDSPGSYVRDADWSHYLHHLEIFASPRSGRARWQEFPLDVGMDQTLMRELIGQKALGIGDLLRFTTHRDCSVPLDRIYALYMLAPSTGRKYPPNYRKTIQQVIHETTTYIINFESGLDVFKEFAFFNDSSIPSWCDSVDNSCTGCRGAGHSCTFDIPPGKRGPRGRPKHRNNQNSFPVAASPYSPPATLSSQHPHYLTVLDRYSHLSNAVATALSFSKSFKQVLQECTDLFFSYIVPFNMSVHEPKFRRSLYQTLAASPHATTLTQVDFTLLTAVCAKACFFMPPDLFPIGNSLAEIFLEASRSCLAVYAETDLENPCADSITIRYLHSNCLHTNAKPMIAWHVFGEALRLVQRMRLHDENSYASLDPVEAEMRRRAFWQVYAGDKSLGVLRSMPISITDYAFENRITAAYPLIDDDGLTIGTNAGIRLWQYAADLILRVRLIHIDKPTETPQTTTDHATLSELYIRFATCLDDLPPHLLPESAHSSSSSSSSLTNDEADRKATRFSVQTADLHITYHSLKMYLTRKLEETGYFSQYAGESNEMLILRKTEIAGDMVRLLQTIPFWSLQVNGEPCAEKIRLVGASLLALMQEPSSSSSSLVTRARRDFNVLLDILSRLDSKASDALRRESS</sequence>
<protein>
    <submittedName>
        <fullName evidence="4">Heterokaryon incompatibility protein-domain-containing protein</fullName>
    </submittedName>
</protein>
<dbReference type="InterPro" id="IPR010730">
    <property type="entry name" value="HET"/>
</dbReference>
<dbReference type="InterPro" id="IPR007219">
    <property type="entry name" value="XnlR_reg_dom"/>
</dbReference>
<evidence type="ECO:0000313" key="4">
    <source>
        <dbReference type="EMBL" id="KAL2848859.1"/>
    </source>
</evidence>
<proteinExistence type="predicted"/>